<sequence>MLLSVRGCLYFVPLVHHYNNISMMNSQYFFCILYKYLPISKYTDFLYNESVEIYKEV</sequence>
<reference evidence="1" key="1">
    <citation type="journal article" date="2021" name="Proc. Natl. Acad. Sci. U.S.A.">
        <title>A Catalog of Tens of Thousands of Viruses from Human Metagenomes Reveals Hidden Associations with Chronic Diseases.</title>
        <authorList>
            <person name="Tisza M.J."/>
            <person name="Buck C.B."/>
        </authorList>
    </citation>
    <scope>NUCLEOTIDE SEQUENCE</scope>
    <source>
        <strain evidence="1">CtdKF3</strain>
    </source>
</reference>
<name>A0A8S5PQ50_9CAUD</name>
<dbReference type="EMBL" id="BK015485">
    <property type="protein sequence ID" value="DAE09287.1"/>
    <property type="molecule type" value="Genomic_DNA"/>
</dbReference>
<accession>A0A8S5PQ50</accession>
<protein>
    <submittedName>
        <fullName evidence="1">Uncharacterized protein</fullName>
    </submittedName>
</protein>
<proteinExistence type="predicted"/>
<organism evidence="1">
    <name type="scientific">Podoviridae sp. ctdKF3</name>
    <dbReference type="NCBI Taxonomy" id="2825261"/>
    <lineage>
        <taxon>Viruses</taxon>
        <taxon>Duplodnaviria</taxon>
        <taxon>Heunggongvirae</taxon>
        <taxon>Uroviricota</taxon>
        <taxon>Caudoviricetes</taxon>
    </lineage>
</organism>
<evidence type="ECO:0000313" key="1">
    <source>
        <dbReference type="EMBL" id="DAE09287.1"/>
    </source>
</evidence>